<evidence type="ECO:0000313" key="3">
    <source>
        <dbReference type="Proteomes" id="UP001488838"/>
    </source>
</evidence>
<evidence type="ECO:0000256" key="1">
    <source>
        <dbReference type="SAM" id="Phobius"/>
    </source>
</evidence>
<proteinExistence type="predicted"/>
<gene>
    <name evidence="2" type="ORF">U0070_022409</name>
</gene>
<name>A0AAW0HRI5_MYOGA</name>
<dbReference type="EMBL" id="JBBHLL010000366">
    <property type="protein sequence ID" value="KAK7804706.1"/>
    <property type="molecule type" value="Genomic_DNA"/>
</dbReference>
<sequence length="59" mass="6804">MKIQRESENVYFMKQNQRDSFLFPLEAACSTHAFLYLIKRYSAAILGAESVFVSCPEHS</sequence>
<keyword evidence="1" id="KW-0472">Membrane</keyword>
<comment type="caution">
    <text evidence="2">The sequence shown here is derived from an EMBL/GenBank/DDBJ whole genome shotgun (WGS) entry which is preliminary data.</text>
</comment>
<keyword evidence="3" id="KW-1185">Reference proteome</keyword>
<protein>
    <submittedName>
        <fullName evidence="2">Uncharacterized protein</fullName>
    </submittedName>
</protein>
<keyword evidence="1" id="KW-0812">Transmembrane</keyword>
<keyword evidence="1" id="KW-1133">Transmembrane helix</keyword>
<accession>A0AAW0HRI5</accession>
<dbReference type="AlphaFoldDB" id="A0AAW0HRI5"/>
<organism evidence="2 3">
    <name type="scientific">Myodes glareolus</name>
    <name type="common">Bank vole</name>
    <name type="synonym">Clethrionomys glareolus</name>
    <dbReference type="NCBI Taxonomy" id="447135"/>
    <lineage>
        <taxon>Eukaryota</taxon>
        <taxon>Metazoa</taxon>
        <taxon>Chordata</taxon>
        <taxon>Craniata</taxon>
        <taxon>Vertebrata</taxon>
        <taxon>Euteleostomi</taxon>
        <taxon>Mammalia</taxon>
        <taxon>Eutheria</taxon>
        <taxon>Euarchontoglires</taxon>
        <taxon>Glires</taxon>
        <taxon>Rodentia</taxon>
        <taxon>Myomorpha</taxon>
        <taxon>Muroidea</taxon>
        <taxon>Cricetidae</taxon>
        <taxon>Arvicolinae</taxon>
        <taxon>Myodes</taxon>
    </lineage>
</organism>
<feature type="transmembrane region" description="Helical" evidence="1">
    <location>
        <begin position="21"/>
        <end position="38"/>
    </location>
</feature>
<reference evidence="2 3" key="1">
    <citation type="journal article" date="2023" name="bioRxiv">
        <title>Conserved and derived expression patterns and positive selection on dental genes reveal complex evolutionary context of ever-growing rodent molars.</title>
        <authorList>
            <person name="Calamari Z.T."/>
            <person name="Song A."/>
            <person name="Cohen E."/>
            <person name="Akter M."/>
            <person name="Roy R.D."/>
            <person name="Hallikas O."/>
            <person name="Christensen M.M."/>
            <person name="Li P."/>
            <person name="Marangoni P."/>
            <person name="Jernvall J."/>
            <person name="Klein O.D."/>
        </authorList>
    </citation>
    <scope>NUCLEOTIDE SEQUENCE [LARGE SCALE GENOMIC DNA]</scope>
    <source>
        <strain evidence="2">V071</strain>
    </source>
</reference>
<dbReference type="Proteomes" id="UP001488838">
    <property type="component" value="Unassembled WGS sequence"/>
</dbReference>
<evidence type="ECO:0000313" key="2">
    <source>
        <dbReference type="EMBL" id="KAK7804706.1"/>
    </source>
</evidence>